<sequence>MVSSDDSSRGVLVSTRSRPEDQNPRPELDRPSEPTDPSQLWLPRIFGNPAPLGLCAFALTCFTSSAITVRATETVKLPDAVTASALAYGGFVQILVGMWYASWILAYGCIYSPRYRELARGNTFNATSFCSYGAYWITFAIISVLGKLEAWMDPGHRQSDEPMGLFMIVANPHPP</sequence>
<dbReference type="GO" id="GO:0015123">
    <property type="term" value="F:acetate transmembrane transporter activity"/>
    <property type="evidence" value="ECO:0007669"/>
    <property type="project" value="TreeGrafter"/>
</dbReference>
<evidence type="ECO:0000313" key="8">
    <source>
        <dbReference type="EMBL" id="RJE24720.1"/>
    </source>
</evidence>
<dbReference type="PANTHER" id="PTHR31123">
    <property type="entry name" value="ACCUMULATION OF DYADS PROTEIN 2-RELATED"/>
    <property type="match status" value="1"/>
</dbReference>
<dbReference type="Proteomes" id="UP000266188">
    <property type="component" value="Unassembled WGS sequence"/>
</dbReference>
<dbReference type="Pfam" id="PF01184">
    <property type="entry name" value="Gpr1_Fun34_YaaH"/>
    <property type="match status" value="1"/>
</dbReference>
<feature type="compositionally biased region" description="Basic and acidic residues" evidence="6">
    <location>
        <begin position="17"/>
        <end position="33"/>
    </location>
</feature>
<keyword evidence="4 7" id="KW-1133">Transmembrane helix</keyword>
<accession>A0A3A2ZPV2</accession>
<comment type="caution">
    <text evidence="8">The sequence shown here is derived from an EMBL/GenBank/DDBJ whole genome shotgun (WGS) entry which is preliminary data.</text>
</comment>
<protein>
    <submittedName>
        <fullName evidence="8">GPR FUN34 family protein</fullName>
    </submittedName>
</protein>
<evidence type="ECO:0000256" key="4">
    <source>
        <dbReference type="ARBA" id="ARBA00022989"/>
    </source>
</evidence>
<evidence type="ECO:0000256" key="2">
    <source>
        <dbReference type="ARBA" id="ARBA00005587"/>
    </source>
</evidence>
<dbReference type="PROSITE" id="PS01114">
    <property type="entry name" value="GPR1_FUN34_YAAH"/>
    <property type="match status" value="1"/>
</dbReference>
<keyword evidence="5 7" id="KW-0472">Membrane</keyword>
<keyword evidence="3 7" id="KW-0812">Transmembrane</keyword>
<dbReference type="OrthoDB" id="3648309at2759"/>
<keyword evidence="9" id="KW-1185">Reference proteome</keyword>
<evidence type="ECO:0000256" key="3">
    <source>
        <dbReference type="ARBA" id="ARBA00022692"/>
    </source>
</evidence>
<evidence type="ECO:0000256" key="5">
    <source>
        <dbReference type="ARBA" id="ARBA00023136"/>
    </source>
</evidence>
<feature type="transmembrane region" description="Helical" evidence="7">
    <location>
        <begin position="81"/>
        <end position="106"/>
    </location>
</feature>
<dbReference type="STRING" id="2070753.A0A3A2ZPV2"/>
<comment type="similarity">
    <text evidence="2">Belongs to the acetate uptake transporter (AceTr) (TC 2.A.96) family.</text>
</comment>
<dbReference type="EMBL" id="MVGC01000070">
    <property type="protein sequence ID" value="RJE24720.1"/>
    <property type="molecule type" value="Genomic_DNA"/>
</dbReference>
<evidence type="ECO:0000313" key="9">
    <source>
        <dbReference type="Proteomes" id="UP000266188"/>
    </source>
</evidence>
<dbReference type="PANTHER" id="PTHR31123:SF1">
    <property type="entry name" value="ACCUMULATION OF DYADS PROTEIN 2-RELATED"/>
    <property type="match status" value="1"/>
</dbReference>
<dbReference type="InterPro" id="IPR051633">
    <property type="entry name" value="AceTr"/>
</dbReference>
<evidence type="ECO:0000256" key="1">
    <source>
        <dbReference type="ARBA" id="ARBA00004141"/>
    </source>
</evidence>
<evidence type="ECO:0000256" key="7">
    <source>
        <dbReference type="SAM" id="Phobius"/>
    </source>
</evidence>
<gene>
    <name evidence="8" type="ORF">PHISCL_02929</name>
</gene>
<dbReference type="GO" id="GO:0005886">
    <property type="term" value="C:plasma membrane"/>
    <property type="evidence" value="ECO:0007669"/>
    <property type="project" value="TreeGrafter"/>
</dbReference>
<feature type="transmembrane region" description="Helical" evidence="7">
    <location>
        <begin position="126"/>
        <end position="148"/>
    </location>
</feature>
<name>A0A3A2ZPV2_9EURO</name>
<evidence type="ECO:0000256" key="6">
    <source>
        <dbReference type="SAM" id="MobiDB-lite"/>
    </source>
</evidence>
<organism evidence="8 9">
    <name type="scientific">Aspergillus sclerotialis</name>
    <dbReference type="NCBI Taxonomy" id="2070753"/>
    <lineage>
        <taxon>Eukaryota</taxon>
        <taxon>Fungi</taxon>
        <taxon>Dikarya</taxon>
        <taxon>Ascomycota</taxon>
        <taxon>Pezizomycotina</taxon>
        <taxon>Eurotiomycetes</taxon>
        <taxon>Eurotiomycetidae</taxon>
        <taxon>Eurotiales</taxon>
        <taxon>Aspergillaceae</taxon>
        <taxon>Aspergillus</taxon>
        <taxon>Aspergillus subgen. Polypaecilum</taxon>
    </lineage>
</organism>
<comment type="subcellular location">
    <subcellularLocation>
        <location evidence="1">Membrane</location>
        <topology evidence="1">Multi-pass membrane protein</topology>
    </subcellularLocation>
</comment>
<dbReference type="AlphaFoldDB" id="A0A3A2ZPV2"/>
<dbReference type="InterPro" id="IPR000791">
    <property type="entry name" value="Gpr1/Fun34/SatP-like"/>
</dbReference>
<feature type="region of interest" description="Disordered" evidence="6">
    <location>
        <begin position="1"/>
        <end position="38"/>
    </location>
</feature>
<dbReference type="InterPro" id="IPR047622">
    <property type="entry name" value="GPR1_FUN34_YAAH"/>
</dbReference>
<proteinExistence type="inferred from homology"/>
<reference evidence="9" key="1">
    <citation type="submission" date="2017-02" db="EMBL/GenBank/DDBJ databases">
        <authorList>
            <person name="Tafer H."/>
            <person name="Lopandic K."/>
        </authorList>
    </citation>
    <scope>NUCLEOTIDE SEQUENCE [LARGE SCALE GENOMIC DNA]</scope>
    <source>
        <strain evidence="9">CBS 366.77</strain>
    </source>
</reference>